<dbReference type="Pfam" id="PF11611">
    <property type="entry name" value="DUF4352"/>
    <property type="match status" value="1"/>
</dbReference>
<feature type="domain" description="DUF4352" evidence="2">
    <location>
        <begin position="2"/>
        <end position="110"/>
    </location>
</feature>
<accession>A0AA41XPD5</accession>
<protein>
    <submittedName>
        <fullName evidence="3">DUF4352 domain-containing protein</fullName>
    </submittedName>
</protein>
<dbReference type="EMBL" id="JACKVH010000013">
    <property type="protein sequence ID" value="MCV7379805.1"/>
    <property type="molecule type" value="Genomic_DNA"/>
</dbReference>
<keyword evidence="1" id="KW-0732">Signal</keyword>
<evidence type="ECO:0000313" key="3">
    <source>
        <dbReference type="EMBL" id="MCV7379805.1"/>
    </source>
</evidence>
<evidence type="ECO:0000313" key="4">
    <source>
        <dbReference type="EMBL" id="OQZ91151.1"/>
    </source>
</evidence>
<reference evidence="3" key="3">
    <citation type="journal article" date="2022" name="BMC Genomics">
        <title>Comparative genome analysis of mycobacteria focusing on tRNA and non-coding RNA.</title>
        <authorList>
            <person name="Behra P.R.K."/>
            <person name="Pettersson B.M.F."/>
            <person name="Ramesh M."/>
            <person name="Das S."/>
            <person name="Dasgupta S."/>
            <person name="Kirsebom L.A."/>
        </authorList>
    </citation>
    <scope>NUCLEOTIDE SEQUENCE</scope>
    <source>
        <strain evidence="3">CCUG 55640</strain>
    </source>
</reference>
<reference evidence="3" key="2">
    <citation type="submission" date="2020-07" db="EMBL/GenBank/DDBJ databases">
        <authorList>
            <person name="Pettersson B.M.F."/>
            <person name="Behra P.R.K."/>
            <person name="Ramesh M."/>
            <person name="Das S."/>
            <person name="Dasgupta S."/>
            <person name="Kirsebom L.A."/>
        </authorList>
    </citation>
    <scope>NUCLEOTIDE SEQUENCE</scope>
    <source>
        <strain evidence="3">CCUG 55640</strain>
    </source>
</reference>
<dbReference type="InterPro" id="IPR029051">
    <property type="entry name" value="DUF4352"/>
</dbReference>
<comment type="caution">
    <text evidence="3">The sequence shown here is derived from an EMBL/GenBank/DDBJ whole genome shotgun (WGS) entry which is preliminary data.</text>
</comment>
<dbReference type="InterPro" id="IPR029050">
    <property type="entry name" value="Immunoprotect_excell_Ig-like"/>
</dbReference>
<gene>
    <name evidence="4" type="ORF">BST11_09965</name>
    <name evidence="3" type="ORF">H7K38_14215</name>
</gene>
<reference evidence="4 5" key="1">
    <citation type="submission" date="2017-02" db="EMBL/GenBank/DDBJ databases">
        <title>The new phylogeny of genus Mycobacterium.</title>
        <authorList>
            <person name="Tortoli E."/>
            <person name="Trovato A."/>
            <person name="Cirillo D.M."/>
        </authorList>
    </citation>
    <scope>NUCLEOTIDE SEQUENCE [LARGE SCALE GENOMIC DNA]</scope>
    <source>
        <strain evidence="4 5">DSM 45230</strain>
    </source>
</reference>
<keyword evidence="5" id="KW-1185">Reference proteome</keyword>
<dbReference type="AlphaFoldDB" id="A0AA41XPD5"/>
<proteinExistence type="predicted"/>
<dbReference type="Gene3D" id="2.60.40.1240">
    <property type="match status" value="1"/>
</dbReference>
<dbReference type="Proteomes" id="UP000192319">
    <property type="component" value="Unassembled WGS sequence"/>
</dbReference>
<organism evidence="3 6">
    <name type="scientific">Mycobacterium alsense</name>
    <dbReference type="NCBI Taxonomy" id="324058"/>
    <lineage>
        <taxon>Bacteria</taxon>
        <taxon>Bacillati</taxon>
        <taxon>Actinomycetota</taxon>
        <taxon>Actinomycetes</taxon>
        <taxon>Mycobacteriales</taxon>
        <taxon>Mycobacteriaceae</taxon>
        <taxon>Mycobacterium</taxon>
    </lineage>
</organism>
<evidence type="ECO:0000259" key="2">
    <source>
        <dbReference type="Pfam" id="PF11611"/>
    </source>
</evidence>
<evidence type="ECO:0000313" key="6">
    <source>
        <dbReference type="Proteomes" id="UP001141650"/>
    </source>
</evidence>
<evidence type="ECO:0000313" key="5">
    <source>
        <dbReference type="Proteomes" id="UP000192319"/>
    </source>
</evidence>
<dbReference type="Proteomes" id="UP001141650">
    <property type="component" value="Unassembled WGS sequence"/>
</dbReference>
<evidence type="ECO:0000256" key="1">
    <source>
        <dbReference type="ARBA" id="ARBA00022729"/>
    </source>
</evidence>
<sequence>MGQPAIDDDFVFLLTSVDRSEVVGNPTNPCGPTTAKSVFVNARLTVTNTGAEPRVFSAADQKLMVDGVAFKVANGAALSGAATSQVTVVPGARLSVVLSFEVPAETPAWGALELHASSTSPGVGVAFPSPHQSESSFARDGAWSALGRAFPGVTASSRTGFAD</sequence>
<dbReference type="EMBL" id="MVHD01000012">
    <property type="protein sequence ID" value="OQZ91151.1"/>
    <property type="molecule type" value="Genomic_DNA"/>
</dbReference>
<name>A0AA41XPD5_9MYCO</name>